<evidence type="ECO:0008006" key="4">
    <source>
        <dbReference type="Google" id="ProtNLM"/>
    </source>
</evidence>
<sequence>MSIKFKFVMVTVLTLTLVFSSLPAFASEATGSESFVKAQEIPVNQNAEVMLAQSEIESEIEGNIDIAAETNLTVDSTKSIKSIETQTRRRASGLLSDNPRTIVNGTLTQSNDVDFHFFSVTSNKFLLAQLISDNADYWTALYIVDYETGTATPTNVGNYSGSLIALNGLPQGDYAFAVASDGTLGDSYSLRINAANPAGSYSNIIKVTPSLQQFVVLYSNNDVYANGTFVYNTSSSASTQHLDWQRQYYFSYGGNYNQRTHNISYAKIKAVAGPYSYSSSYASSNNVMLIYLDEDTLFTYFESQFQSYPHYYYSSFVDILGKTTPRRLEADDYLYGEHIIAYDLNTGTPIDFYSVLNFYYGAGIENLPTITELTE</sequence>
<feature type="signal peptide" evidence="1">
    <location>
        <begin position="1"/>
        <end position="26"/>
    </location>
</feature>
<comment type="caution">
    <text evidence="2">The sequence shown here is derived from an EMBL/GenBank/DDBJ whole genome shotgun (WGS) entry which is preliminary data.</text>
</comment>
<name>A0A369BKF2_9FIRM</name>
<gene>
    <name evidence="2" type="ORF">DFR58_102247</name>
</gene>
<protein>
    <recommendedName>
        <fullName evidence="4">Peptidase C-terminal archaeal/bacterial domain-containing protein</fullName>
    </recommendedName>
</protein>
<proteinExistence type="predicted"/>
<feature type="chain" id="PRO_5016861519" description="Peptidase C-terminal archaeal/bacterial domain-containing protein" evidence="1">
    <location>
        <begin position="27"/>
        <end position="375"/>
    </location>
</feature>
<dbReference type="AlphaFoldDB" id="A0A369BKF2"/>
<dbReference type="Proteomes" id="UP000253034">
    <property type="component" value="Unassembled WGS sequence"/>
</dbReference>
<dbReference type="EMBL" id="QPJT01000002">
    <property type="protein sequence ID" value="RCX20174.1"/>
    <property type="molecule type" value="Genomic_DNA"/>
</dbReference>
<keyword evidence="3" id="KW-1185">Reference proteome</keyword>
<keyword evidence="1" id="KW-0732">Signal</keyword>
<evidence type="ECO:0000313" key="2">
    <source>
        <dbReference type="EMBL" id="RCX20174.1"/>
    </source>
</evidence>
<organism evidence="2 3">
    <name type="scientific">Anaerobacterium chartisolvens</name>
    <dbReference type="NCBI Taxonomy" id="1297424"/>
    <lineage>
        <taxon>Bacteria</taxon>
        <taxon>Bacillati</taxon>
        <taxon>Bacillota</taxon>
        <taxon>Clostridia</taxon>
        <taxon>Eubacteriales</taxon>
        <taxon>Oscillospiraceae</taxon>
        <taxon>Anaerobacterium</taxon>
    </lineage>
</organism>
<dbReference type="RefSeq" id="WP_114296285.1">
    <property type="nucleotide sequence ID" value="NZ_QPJT01000002.1"/>
</dbReference>
<reference evidence="2 3" key="1">
    <citation type="submission" date="2018-07" db="EMBL/GenBank/DDBJ databases">
        <title>Genomic Encyclopedia of Type Strains, Phase IV (KMG-IV): sequencing the most valuable type-strain genomes for metagenomic binning, comparative biology and taxonomic classification.</title>
        <authorList>
            <person name="Goeker M."/>
        </authorList>
    </citation>
    <scope>NUCLEOTIDE SEQUENCE [LARGE SCALE GENOMIC DNA]</scope>
    <source>
        <strain evidence="2 3">DSM 27016</strain>
    </source>
</reference>
<dbReference type="OrthoDB" id="2535957at2"/>
<evidence type="ECO:0000313" key="3">
    <source>
        <dbReference type="Proteomes" id="UP000253034"/>
    </source>
</evidence>
<evidence type="ECO:0000256" key="1">
    <source>
        <dbReference type="SAM" id="SignalP"/>
    </source>
</evidence>
<accession>A0A369BKF2</accession>
<dbReference type="Gene3D" id="2.60.120.380">
    <property type="match status" value="1"/>
</dbReference>